<accession>A0A9Q9DR01</accession>
<evidence type="ECO:0000313" key="4">
    <source>
        <dbReference type="Proteomes" id="UP001056012"/>
    </source>
</evidence>
<dbReference type="AlphaFoldDB" id="A0A9Q9DR01"/>
<evidence type="ECO:0000259" key="2">
    <source>
        <dbReference type="Pfam" id="PF01814"/>
    </source>
</evidence>
<gene>
    <name evidence="3" type="ORF">yc1106_03391</name>
</gene>
<protein>
    <submittedName>
        <fullName evidence="3">Sister chromatid cohesion protein dcc1</fullName>
    </submittedName>
</protein>
<dbReference type="InterPro" id="IPR053206">
    <property type="entry name" value="Dimeric_xanthone_biosynth"/>
</dbReference>
<dbReference type="PANTHER" id="PTHR38048:SF1">
    <property type="entry name" value="HEMERYTHRIN-LIKE DOMAIN-CONTAINING PROTEIN"/>
    <property type="match status" value="1"/>
</dbReference>
<dbReference type="OrthoDB" id="10044044at2759"/>
<reference evidence="3" key="1">
    <citation type="submission" date="2021-12" db="EMBL/GenBank/DDBJ databases">
        <title>Curvularia clavata genome.</title>
        <authorList>
            <person name="Cao Y."/>
        </authorList>
    </citation>
    <scope>NUCLEOTIDE SEQUENCE</scope>
    <source>
        <strain evidence="3">Yc1106</strain>
    </source>
</reference>
<dbReference type="CDD" id="cd12108">
    <property type="entry name" value="Hr-like"/>
    <property type="match status" value="1"/>
</dbReference>
<proteinExistence type="predicted"/>
<keyword evidence="4" id="KW-1185">Reference proteome</keyword>
<dbReference type="VEuPathDB" id="FungiDB:yc1106_03391"/>
<dbReference type="Proteomes" id="UP001056012">
    <property type="component" value="Chromosome 2"/>
</dbReference>
<dbReference type="Gene3D" id="1.20.120.520">
    <property type="entry name" value="nmb1532 protein domain like"/>
    <property type="match status" value="1"/>
</dbReference>
<sequence length="219" mass="25733">MSTISGDDGPAAPAPPVVNDTTATETPAQEEKPLPKLTPFEFRQYNRMAEQMQYFHDNFRATWKVLYAACESQKRPKNMSIRQFISIGQQFCRKQSPPATPPHILSCPNHVRHPDHLTIHHTIEEQHIFPVLAKKMSAFKKELDLLTQHKQIHVGIDKMEKYLEECERGERELRMQELKEILDSFGEVLWQHLDDEVKQLEAENMRKYWSLEEMRRIPM</sequence>
<organism evidence="3 4">
    <name type="scientific">Curvularia clavata</name>
    <dbReference type="NCBI Taxonomy" id="95742"/>
    <lineage>
        <taxon>Eukaryota</taxon>
        <taxon>Fungi</taxon>
        <taxon>Dikarya</taxon>
        <taxon>Ascomycota</taxon>
        <taxon>Pezizomycotina</taxon>
        <taxon>Dothideomycetes</taxon>
        <taxon>Pleosporomycetidae</taxon>
        <taxon>Pleosporales</taxon>
        <taxon>Pleosporineae</taxon>
        <taxon>Pleosporaceae</taxon>
        <taxon>Curvularia</taxon>
    </lineage>
</organism>
<dbReference type="PANTHER" id="PTHR38048">
    <property type="entry name" value="EXPRESSED PROTEIN"/>
    <property type="match status" value="1"/>
</dbReference>
<feature type="region of interest" description="Disordered" evidence="1">
    <location>
        <begin position="1"/>
        <end position="35"/>
    </location>
</feature>
<feature type="domain" description="Hemerythrin-like" evidence="2">
    <location>
        <begin position="115"/>
        <end position="197"/>
    </location>
</feature>
<dbReference type="EMBL" id="CP089275">
    <property type="protein sequence ID" value="USP76117.1"/>
    <property type="molecule type" value="Genomic_DNA"/>
</dbReference>
<name>A0A9Q9DR01_CURCL</name>
<evidence type="ECO:0000313" key="3">
    <source>
        <dbReference type="EMBL" id="USP76117.1"/>
    </source>
</evidence>
<dbReference type="InterPro" id="IPR012312">
    <property type="entry name" value="Hemerythrin-like"/>
</dbReference>
<dbReference type="Pfam" id="PF01814">
    <property type="entry name" value="Hemerythrin"/>
    <property type="match status" value="1"/>
</dbReference>
<evidence type="ECO:0000256" key="1">
    <source>
        <dbReference type="SAM" id="MobiDB-lite"/>
    </source>
</evidence>